<evidence type="ECO:0000256" key="2">
    <source>
        <dbReference type="ARBA" id="ARBA00022692"/>
    </source>
</evidence>
<evidence type="ECO:0000256" key="7">
    <source>
        <dbReference type="ARBA" id="ARBA00023136"/>
    </source>
</evidence>
<evidence type="ECO:0000256" key="4">
    <source>
        <dbReference type="ARBA" id="ARBA00022737"/>
    </source>
</evidence>
<keyword evidence="7 9" id="KW-0472">Membrane</keyword>
<evidence type="ECO:0000313" key="12">
    <source>
        <dbReference type="WBParaSite" id="ACAC_0000703501-mRNA-1"/>
    </source>
</evidence>
<dbReference type="PRINTS" id="PR00205">
    <property type="entry name" value="CADHERIN"/>
</dbReference>
<keyword evidence="5 8" id="KW-0106">Calcium</keyword>
<dbReference type="GO" id="GO:0005886">
    <property type="term" value="C:plasma membrane"/>
    <property type="evidence" value="ECO:0007669"/>
    <property type="project" value="InterPro"/>
</dbReference>
<comment type="subcellular location">
    <subcellularLocation>
        <location evidence="1">Membrane</location>
        <topology evidence="1">Single-pass membrane protein</topology>
    </subcellularLocation>
</comment>
<organism evidence="11 12">
    <name type="scientific">Angiostrongylus cantonensis</name>
    <name type="common">Rat lungworm</name>
    <dbReference type="NCBI Taxonomy" id="6313"/>
    <lineage>
        <taxon>Eukaryota</taxon>
        <taxon>Metazoa</taxon>
        <taxon>Ecdysozoa</taxon>
        <taxon>Nematoda</taxon>
        <taxon>Chromadorea</taxon>
        <taxon>Rhabditida</taxon>
        <taxon>Rhabditina</taxon>
        <taxon>Rhabditomorpha</taxon>
        <taxon>Strongyloidea</taxon>
        <taxon>Metastrongylidae</taxon>
        <taxon>Angiostrongylus</taxon>
    </lineage>
</organism>
<evidence type="ECO:0000256" key="6">
    <source>
        <dbReference type="ARBA" id="ARBA00022989"/>
    </source>
</evidence>
<feature type="transmembrane region" description="Helical" evidence="9">
    <location>
        <begin position="502"/>
        <end position="526"/>
    </location>
</feature>
<dbReference type="PANTHER" id="PTHR24026">
    <property type="entry name" value="FAT ATYPICAL CADHERIN-RELATED"/>
    <property type="match status" value="1"/>
</dbReference>
<evidence type="ECO:0000256" key="9">
    <source>
        <dbReference type="SAM" id="Phobius"/>
    </source>
</evidence>
<dbReference type="PROSITE" id="PS50268">
    <property type="entry name" value="CADHERIN_2"/>
    <property type="match status" value="2"/>
</dbReference>
<dbReference type="InterPro" id="IPR002126">
    <property type="entry name" value="Cadherin-like_dom"/>
</dbReference>
<protein>
    <submittedName>
        <fullName evidence="12">Cadherin-related tumor suppressor</fullName>
    </submittedName>
</protein>
<dbReference type="InterPro" id="IPR020894">
    <property type="entry name" value="Cadherin_CS"/>
</dbReference>
<dbReference type="WBParaSite" id="ACAC_0000703501-mRNA-1">
    <property type="protein sequence ID" value="ACAC_0000703501-mRNA-1"/>
    <property type="gene ID" value="ACAC_0000703501"/>
</dbReference>
<dbReference type="GO" id="GO:0007156">
    <property type="term" value="P:homophilic cell adhesion via plasma membrane adhesion molecules"/>
    <property type="evidence" value="ECO:0007669"/>
    <property type="project" value="InterPro"/>
</dbReference>
<keyword evidence="11" id="KW-1185">Reference proteome</keyword>
<dbReference type="Proteomes" id="UP000035642">
    <property type="component" value="Unassembled WGS sequence"/>
</dbReference>
<name>A0A158P8G1_ANGCA</name>
<evidence type="ECO:0000259" key="10">
    <source>
        <dbReference type="PROSITE" id="PS50268"/>
    </source>
</evidence>
<evidence type="ECO:0000256" key="1">
    <source>
        <dbReference type="ARBA" id="ARBA00004167"/>
    </source>
</evidence>
<evidence type="ECO:0000256" key="3">
    <source>
        <dbReference type="ARBA" id="ARBA00022729"/>
    </source>
</evidence>
<evidence type="ECO:0000256" key="5">
    <source>
        <dbReference type="ARBA" id="ARBA00022837"/>
    </source>
</evidence>
<dbReference type="STRING" id="6313.A0A158P8G1"/>
<feature type="domain" description="Cadherin" evidence="10">
    <location>
        <begin position="21"/>
        <end position="126"/>
    </location>
</feature>
<proteinExistence type="predicted"/>
<dbReference type="SMART" id="SM00112">
    <property type="entry name" value="CA"/>
    <property type="match status" value="3"/>
</dbReference>
<dbReference type="Pfam" id="PF00028">
    <property type="entry name" value="Cadherin"/>
    <property type="match status" value="2"/>
</dbReference>
<feature type="domain" description="Cadherin" evidence="10">
    <location>
        <begin position="127"/>
        <end position="310"/>
    </location>
</feature>
<keyword evidence="4" id="KW-0677">Repeat</keyword>
<dbReference type="AlphaFoldDB" id="A0A158P8G1"/>
<evidence type="ECO:0000256" key="8">
    <source>
        <dbReference type="PROSITE-ProRule" id="PRU00043"/>
    </source>
</evidence>
<reference evidence="12" key="2">
    <citation type="submission" date="2016-04" db="UniProtKB">
        <authorList>
            <consortium name="WormBaseParasite"/>
        </authorList>
    </citation>
    <scope>IDENTIFICATION</scope>
</reference>
<dbReference type="FunFam" id="2.60.40.60:FF:000033">
    <property type="entry name" value="FAT atypical cadherin 1"/>
    <property type="match status" value="1"/>
</dbReference>
<sequence length="653" mass="72067">MPYEPSTTKEPGPKRLAPVFNPPQITVTVDENEAEVEIAKVHATYPDGRPGSISYVLHKGDPTMFEVSSTSGKVKLLRPLDAEKDTSYMLQISTAEVSALTSDPLLDHHVSITVNVGDANDWIPTFENSNYSFTIQEGTTPGTIIGQVSAFDQDKEAPNNRIRYRLVSAGGLENYFSVNSETGLITLALQIDAFAGEKITLQIEASDSGSPPQSAMASVLFEIVRNSSKVNQTVRSFSNRPSEGALQFSHRNYTVTAGNDGNCELRTQMELDRESVERYLLNVTVTSGNEDDFTLVSVTVIDVNDNVPRFIYDNDLGISIYFAGISFAAEAFTKVVTVKNPKEKQRVQVSACDSPTTGQQLCAKADVVINIITESHRFRLTAVGQNPQQLKVHEKNILKTLRQFTGSCTLLSVESMVKQLPSDNQVSHHLIRTDMYWYAVNPTTKNICKKNDFRKLFESSSVAIIAGKLQPWFQLEKIEEDVDAGVDIAGGMLSNNWKTASIMLIGLATLIAIGATIGICVICVFWSRFKGSQRSVHSFNPNGCSKKFNTVFLPNPPNDARFDKIYETQMLEMPISDEDLTLKNGTVGGRSRREIGCSNYGRQGSVAYEGDFSIEENMYALNIPGRIDPVTKYVQPMSPSLYEYRLATSALVT</sequence>
<reference evidence="11" key="1">
    <citation type="submission" date="2012-09" db="EMBL/GenBank/DDBJ databases">
        <authorList>
            <person name="Martin A.A."/>
        </authorList>
    </citation>
    <scope>NUCLEOTIDE SEQUENCE</scope>
</reference>
<dbReference type="SUPFAM" id="SSF49313">
    <property type="entry name" value="Cadherin-like"/>
    <property type="match status" value="3"/>
</dbReference>
<dbReference type="Gene3D" id="2.60.40.60">
    <property type="entry name" value="Cadherins"/>
    <property type="match status" value="3"/>
</dbReference>
<keyword evidence="6 9" id="KW-1133">Transmembrane helix</keyword>
<dbReference type="PROSITE" id="PS00232">
    <property type="entry name" value="CADHERIN_1"/>
    <property type="match status" value="1"/>
</dbReference>
<dbReference type="InterPro" id="IPR015919">
    <property type="entry name" value="Cadherin-like_sf"/>
</dbReference>
<keyword evidence="2 9" id="KW-0812">Transmembrane</keyword>
<dbReference type="PANTHER" id="PTHR24026:SF135">
    <property type="entry name" value="CADHERIN DOMAIN-CONTAINING PROTEIN"/>
    <property type="match status" value="1"/>
</dbReference>
<dbReference type="CDD" id="cd11304">
    <property type="entry name" value="Cadherin_repeat"/>
    <property type="match status" value="2"/>
</dbReference>
<accession>A0A158P8G1</accession>
<dbReference type="GO" id="GO:0005509">
    <property type="term" value="F:calcium ion binding"/>
    <property type="evidence" value="ECO:0007669"/>
    <property type="project" value="UniProtKB-UniRule"/>
</dbReference>
<keyword evidence="3" id="KW-0732">Signal</keyword>
<evidence type="ECO:0000313" key="11">
    <source>
        <dbReference type="Proteomes" id="UP000035642"/>
    </source>
</evidence>